<accession>A0AAV2SUR8</accession>
<proteinExistence type="predicted"/>
<feature type="compositionally biased region" description="Polar residues" evidence="1">
    <location>
        <begin position="233"/>
        <end position="244"/>
    </location>
</feature>
<reference evidence="2 3" key="1">
    <citation type="submission" date="2024-05" db="EMBL/GenBank/DDBJ databases">
        <authorList>
            <person name="Wallberg A."/>
        </authorList>
    </citation>
    <scope>NUCLEOTIDE SEQUENCE [LARGE SCALE GENOMIC DNA]</scope>
</reference>
<comment type="caution">
    <text evidence="2">The sequence shown here is derived from an EMBL/GenBank/DDBJ whole genome shotgun (WGS) entry which is preliminary data.</text>
</comment>
<feature type="region of interest" description="Disordered" evidence="1">
    <location>
        <begin position="227"/>
        <end position="257"/>
    </location>
</feature>
<feature type="non-terminal residue" evidence="2">
    <location>
        <position position="1"/>
    </location>
</feature>
<feature type="compositionally biased region" description="Basic and acidic residues" evidence="1">
    <location>
        <begin position="422"/>
        <end position="458"/>
    </location>
</feature>
<evidence type="ECO:0000256" key="1">
    <source>
        <dbReference type="SAM" id="MobiDB-lite"/>
    </source>
</evidence>
<gene>
    <name evidence="2" type="ORF">MNOR_LOCUS40634</name>
</gene>
<name>A0AAV2SUR8_MEGNR</name>
<feature type="region of interest" description="Disordered" evidence="1">
    <location>
        <begin position="388"/>
        <end position="479"/>
    </location>
</feature>
<feature type="compositionally biased region" description="Low complexity" evidence="1">
    <location>
        <begin position="459"/>
        <end position="469"/>
    </location>
</feature>
<organism evidence="2 3">
    <name type="scientific">Meganyctiphanes norvegica</name>
    <name type="common">Northern krill</name>
    <name type="synonym">Thysanopoda norvegica</name>
    <dbReference type="NCBI Taxonomy" id="48144"/>
    <lineage>
        <taxon>Eukaryota</taxon>
        <taxon>Metazoa</taxon>
        <taxon>Ecdysozoa</taxon>
        <taxon>Arthropoda</taxon>
        <taxon>Crustacea</taxon>
        <taxon>Multicrustacea</taxon>
        <taxon>Malacostraca</taxon>
        <taxon>Eumalacostraca</taxon>
        <taxon>Eucarida</taxon>
        <taxon>Euphausiacea</taxon>
        <taxon>Euphausiidae</taxon>
        <taxon>Meganyctiphanes</taxon>
    </lineage>
</organism>
<keyword evidence="3" id="KW-1185">Reference proteome</keyword>
<evidence type="ECO:0000313" key="2">
    <source>
        <dbReference type="EMBL" id="CAL4240819.1"/>
    </source>
</evidence>
<dbReference type="EMBL" id="CAXKWB010128363">
    <property type="protein sequence ID" value="CAL4240819.1"/>
    <property type="molecule type" value="Genomic_DNA"/>
</dbReference>
<dbReference type="AlphaFoldDB" id="A0AAV2SUR8"/>
<protein>
    <submittedName>
        <fullName evidence="2">Uncharacterized protein</fullName>
    </submittedName>
</protein>
<sequence length="542" mass="62177">SNVIVCQYRSSNYEDPWEQLGYGFPMNPSGFQPTVYRNRVPRQVYYYDPSEEDQSMISIKRSARSNYFNDPSLIAQEIIGRKSSFIDYQLQNSDEESELPPLNEAVLRSIKNRSQKRRELRSLAKNDVEVELLNMDPLQLKEALIIGLRSLAKRQVEQYPFVSGLSNEDVSIELSKEALYTNDDHENKVQERIERKKDQRGSELIEETNTQNDEEYIKKIRRISKNNYHKGRSIQQPSNSNNRGVKNGGSKEIYEDPVQSGVIHENNKLIEDTLIDEISYAGYSNPDLRRNVRSKHHVSDTFPVGHKLEASFITPDKNAINSIIYQNIEKNKQQSSTTNNDDVIIFNNQPYPLEYQQLLDTQAKLSPSEVSPFMEKVIEDYLMETEHIANDDSTIQNTSEIPSQEEALSESNNDSNESQESNDAKNTKNSKEDENQKDKKEHSNETKDLETKDKEDNKLNNSEENSSPESDSDENDFNIYEVAKPMKIKSIPPCPESMDPSFRVDENKGITCGSDDDCSGEGAYCCQAFASLNKCWFKSLLR</sequence>
<dbReference type="Proteomes" id="UP001497623">
    <property type="component" value="Unassembled WGS sequence"/>
</dbReference>
<feature type="compositionally biased region" description="Low complexity" evidence="1">
    <location>
        <begin position="405"/>
        <end position="421"/>
    </location>
</feature>
<feature type="compositionally biased region" description="Polar residues" evidence="1">
    <location>
        <begin position="391"/>
        <end position="402"/>
    </location>
</feature>
<evidence type="ECO:0000313" key="3">
    <source>
        <dbReference type="Proteomes" id="UP001497623"/>
    </source>
</evidence>